<sequence length="171" mass="19564">MDDRGEQKLRWLQPKTYPKRGQHVETNTEEEKPSTSGYLGHISQDFIQAINSRQLSRDTLPWTYMDRRVFRATFDQAALTELDLDGYLDALRHITSTHPKHQVHVQQLMVCVEEGAQRAEVFLTVKTMGLPDDGLVTEGIGILKFLKSDEEWWCVRYRGMRGSLGANDVGG</sequence>
<organism evidence="2 3">
    <name type="scientific">Zasmidium cellare ATCC 36951</name>
    <dbReference type="NCBI Taxonomy" id="1080233"/>
    <lineage>
        <taxon>Eukaryota</taxon>
        <taxon>Fungi</taxon>
        <taxon>Dikarya</taxon>
        <taxon>Ascomycota</taxon>
        <taxon>Pezizomycotina</taxon>
        <taxon>Dothideomycetes</taxon>
        <taxon>Dothideomycetidae</taxon>
        <taxon>Mycosphaerellales</taxon>
        <taxon>Mycosphaerellaceae</taxon>
        <taxon>Zasmidium</taxon>
    </lineage>
</organism>
<keyword evidence="3" id="KW-1185">Reference proteome</keyword>
<proteinExistence type="predicted"/>
<dbReference type="Proteomes" id="UP000799537">
    <property type="component" value="Unassembled WGS sequence"/>
</dbReference>
<gene>
    <name evidence="2" type="ORF">M409DRAFT_24237</name>
</gene>
<dbReference type="OrthoDB" id="10554814at2759"/>
<reference evidence="2" key="1">
    <citation type="journal article" date="2020" name="Stud. Mycol.">
        <title>101 Dothideomycetes genomes: a test case for predicting lifestyles and emergence of pathogens.</title>
        <authorList>
            <person name="Haridas S."/>
            <person name="Albert R."/>
            <person name="Binder M."/>
            <person name="Bloem J."/>
            <person name="Labutti K."/>
            <person name="Salamov A."/>
            <person name="Andreopoulos B."/>
            <person name="Baker S."/>
            <person name="Barry K."/>
            <person name="Bills G."/>
            <person name="Bluhm B."/>
            <person name="Cannon C."/>
            <person name="Castanera R."/>
            <person name="Culley D."/>
            <person name="Daum C."/>
            <person name="Ezra D."/>
            <person name="Gonzalez J."/>
            <person name="Henrissat B."/>
            <person name="Kuo A."/>
            <person name="Liang C."/>
            <person name="Lipzen A."/>
            <person name="Lutzoni F."/>
            <person name="Magnuson J."/>
            <person name="Mondo S."/>
            <person name="Nolan M."/>
            <person name="Ohm R."/>
            <person name="Pangilinan J."/>
            <person name="Park H.-J."/>
            <person name="Ramirez L."/>
            <person name="Alfaro M."/>
            <person name="Sun H."/>
            <person name="Tritt A."/>
            <person name="Yoshinaga Y."/>
            <person name="Zwiers L.-H."/>
            <person name="Turgeon B."/>
            <person name="Goodwin S."/>
            <person name="Spatafora J."/>
            <person name="Crous P."/>
            <person name="Grigoriev I."/>
        </authorList>
    </citation>
    <scope>NUCLEOTIDE SEQUENCE</scope>
    <source>
        <strain evidence="2">ATCC 36951</strain>
    </source>
</reference>
<dbReference type="GeneID" id="54560417"/>
<accession>A0A6A6CDS3</accession>
<dbReference type="EMBL" id="ML993600">
    <property type="protein sequence ID" value="KAF2165387.1"/>
    <property type="molecule type" value="Genomic_DNA"/>
</dbReference>
<dbReference type="RefSeq" id="XP_033666276.1">
    <property type="nucleotide sequence ID" value="XM_033807145.1"/>
</dbReference>
<evidence type="ECO:0000313" key="3">
    <source>
        <dbReference type="Proteomes" id="UP000799537"/>
    </source>
</evidence>
<feature type="region of interest" description="Disordered" evidence="1">
    <location>
        <begin position="1"/>
        <end position="36"/>
    </location>
</feature>
<dbReference type="AlphaFoldDB" id="A0A6A6CDS3"/>
<protein>
    <recommendedName>
        <fullName evidence="4">SnoaL-like domain-containing protein</fullName>
    </recommendedName>
</protein>
<name>A0A6A6CDS3_ZASCE</name>
<evidence type="ECO:0000313" key="2">
    <source>
        <dbReference type="EMBL" id="KAF2165387.1"/>
    </source>
</evidence>
<evidence type="ECO:0000256" key="1">
    <source>
        <dbReference type="SAM" id="MobiDB-lite"/>
    </source>
</evidence>
<evidence type="ECO:0008006" key="4">
    <source>
        <dbReference type="Google" id="ProtNLM"/>
    </source>
</evidence>